<organism evidence="2 3">
    <name type="scientific">Pseudomonas linyingensis</name>
    <dbReference type="NCBI Taxonomy" id="915471"/>
    <lineage>
        <taxon>Bacteria</taxon>
        <taxon>Pseudomonadati</taxon>
        <taxon>Pseudomonadota</taxon>
        <taxon>Gammaproteobacteria</taxon>
        <taxon>Pseudomonadales</taxon>
        <taxon>Pseudomonadaceae</taxon>
        <taxon>Pseudomonas</taxon>
    </lineage>
</organism>
<accession>A0A1H6Z5A6</accession>
<dbReference type="InterPro" id="IPR013216">
    <property type="entry name" value="Methyltransf_11"/>
</dbReference>
<dbReference type="InterPro" id="IPR029063">
    <property type="entry name" value="SAM-dependent_MTases_sf"/>
</dbReference>
<feature type="domain" description="Methyltransferase type 11" evidence="1">
    <location>
        <begin position="39"/>
        <end position="125"/>
    </location>
</feature>
<keyword evidence="3" id="KW-1185">Reference proteome</keyword>
<dbReference type="GO" id="GO:0032259">
    <property type="term" value="P:methylation"/>
    <property type="evidence" value="ECO:0007669"/>
    <property type="project" value="UniProtKB-KW"/>
</dbReference>
<dbReference type="RefSeq" id="WP_090311502.1">
    <property type="nucleotide sequence ID" value="NZ_FNZE01000009.1"/>
</dbReference>
<dbReference type="Proteomes" id="UP000242930">
    <property type="component" value="Unassembled WGS sequence"/>
</dbReference>
<sequence length="214" mass="23574">MTPAEYDAWYDSPRGRWIGDTEWRGIRRHLDLTPGSTLLDVGCGTGWFTRRLASAGLRVTGLDIDPAALDFARTHSPQNITYLTGDGRCLPFADRTFDQTVALASLCFIDDWPRAIGEIVRVTRSRFVLGLLNRHSLLWRSKGQDGGTGGYTGAHWHTRQELAPVLATLKVRQVCLQTAVFIPTGTGLARLVESILPAWLPWGAFLIVSGEVAA</sequence>
<name>A0A1H6Z5A6_9PSED</name>
<proteinExistence type="predicted"/>
<evidence type="ECO:0000259" key="1">
    <source>
        <dbReference type="Pfam" id="PF08241"/>
    </source>
</evidence>
<evidence type="ECO:0000313" key="2">
    <source>
        <dbReference type="EMBL" id="SEJ48621.1"/>
    </source>
</evidence>
<dbReference type="OrthoDB" id="9777830at2"/>
<dbReference type="Gene3D" id="3.40.50.150">
    <property type="entry name" value="Vaccinia Virus protein VP39"/>
    <property type="match status" value="1"/>
</dbReference>
<dbReference type="EMBL" id="FNZE01000009">
    <property type="protein sequence ID" value="SEJ48621.1"/>
    <property type="molecule type" value="Genomic_DNA"/>
</dbReference>
<dbReference type="AlphaFoldDB" id="A0A1H6Z5A6"/>
<dbReference type="GO" id="GO:0008757">
    <property type="term" value="F:S-adenosylmethionine-dependent methyltransferase activity"/>
    <property type="evidence" value="ECO:0007669"/>
    <property type="project" value="InterPro"/>
</dbReference>
<reference evidence="3" key="1">
    <citation type="submission" date="2016-10" db="EMBL/GenBank/DDBJ databases">
        <authorList>
            <person name="Varghese N."/>
            <person name="Submissions S."/>
        </authorList>
    </citation>
    <scope>NUCLEOTIDE SEQUENCE [LARGE SCALE GENOMIC DNA]</scope>
    <source>
        <strain evidence="3">LMG 25967</strain>
    </source>
</reference>
<keyword evidence="2" id="KW-0808">Transferase</keyword>
<evidence type="ECO:0000313" key="3">
    <source>
        <dbReference type="Proteomes" id="UP000242930"/>
    </source>
</evidence>
<dbReference type="PANTHER" id="PTHR43591">
    <property type="entry name" value="METHYLTRANSFERASE"/>
    <property type="match status" value="1"/>
</dbReference>
<dbReference type="CDD" id="cd02440">
    <property type="entry name" value="AdoMet_MTases"/>
    <property type="match status" value="1"/>
</dbReference>
<keyword evidence="2" id="KW-0489">Methyltransferase</keyword>
<dbReference type="STRING" id="915471.SAMN05216201_109175"/>
<dbReference type="SUPFAM" id="SSF53335">
    <property type="entry name" value="S-adenosyl-L-methionine-dependent methyltransferases"/>
    <property type="match status" value="1"/>
</dbReference>
<dbReference type="Pfam" id="PF08241">
    <property type="entry name" value="Methyltransf_11"/>
    <property type="match status" value="1"/>
</dbReference>
<gene>
    <name evidence="2" type="ORF">SAMN05216201_109175</name>
</gene>
<protein>
    <submittedName>
        <fullName evidence="2">Methyltransferase domain-containing protein</fullName>
    </submittedName>
</protein>